<dbReference type="SMART" id="SM00148">
    <property type="entry name" value="PLCXc"/>
    <property type="match status" value="1"/>
</dbReference>
<name>A0A915IYZ9_ROMCU</name>
<evidence type="ECO:0000256" key="1">
    <source>
        <dbReference type="RuleBase" id="RU361133"/>
    </source>
</evidence>
<dbReference type="Proteomes" id="UP000887565">
    <property type="component" value="Unplaced"/>
</dbReference>
<keyword evidence="3" id="KW-1185">Reference proteome</keyword>
<dbReference type="GO" id="GO:0004435">
    <property type="term" value="F:phosphatidylinositol-4,5-bisphosphate phospholipase C activity"/>
    <property type="evidence" value="ECO:0007669"/>
    <property type="project" value="UniProtKB-EC"/>
</dbReference>
<dbReference type="GO" id="GO:0035556">
    <property type="term" value="P:intracellular signal transduction"/>
    <property type="evidence" value="ECO:0007669"/>
    <property type="project" value="InterPro"/>
</dbReference>
<accession>A0A915IYZ9</accession>
<dbReference type="InterPro" id="IPR000909">
    <property type="entry name" value="PLipase_C_PInositol-sp_X_dom"/>
</dbReference>
<evidence type="ECO:0000313" key="4">
    <source>
        <dbReference type="WBParaSite" id="nRc.2.0.1.t18661-RA"/>
    </source>
</evidence>
<dbReference type="WBParaSite" id="nRc.2.0.1.t18661-RA">
    <property type="protein sequence ID" value="nRc.2.0.1.t18661-RA"/>
    <property type="gene ID" value="nRc.2.0.1.g18661"/>
</dbReference>
<dbReference type="Pfam" id="PF00387">
    <property type="entry name" value="PI-PLC-Y"/>
    <property type="match status" value="1"/>
</dbReference>
<dbReference type="InterPro" id="IPR017946">
    <property type="entry name" value="PLC-like_Pdiesterase_TIM-brl"/>
</dbReference>
<dbReference type="Gene3D" id="3.20.20.190">
    <property type="entry name" value="Phosphatidylinositol (PI) phosphodiesterase"/>
    <property type="match status" value="1"/>
</dbReference>
<dbReference type="CDD" id="cd08558">
    <property type="entry name" value="PI-PLCc_eukaryota"/>
    <property type="match status" value="1"/>
</dbReference>
<feature type="domain" description="PI-PLC Y-box" evidence="2">
    <location>
        <begin position="178"/>
        <end position="267"/>
    </location>
</feature>
<dbReference type="Pfam" id="PF00388">
    <property type="entry name" value="PI-PLC-X"/>
    <property type="match status" value="1"/>
</dbReference>
<dbReference type="OMA" id="EGCTIKD"/>
<organism evidence="3 4">
    <name type="scientific">Romanomermis culicivorax</name>
    <name type="common">Nematode worm</name>
    <dbReference type="NCBI Taxonomy" id="13658"/>
    <lineage>
        <taxon>Eukaryota</taxon>
        <taxon>Metazoa</taxon>
        <taxon>Ecdysozoa</taxon>
        <taxon>Nematoda</taxon>
        <taxon>Enoplea</taxon>
        <taxon>Dorylaimia</taxon>
        <taxon>Mermithida</taxon>
        <taxon>Mermithoidea</taxon>
        <taxon>Mermithidae</taxon>
        <taxon>Romanomermis</taxon>
    </lineage>
</organism>
<dbReference type="PROSITE" id="PS50008">
    <property type="entry name" value="PIPLC_Y_DOMAIN"/>
    <property type="match status" value="1"/>
</dbReference>
<protein>
    <recommendedName>
        <fullName evidence="1">Phosphoinositide phospholipase C</fullName>
        <ecNumber evidence="1">3.1.4.11</ecNumber>
    </recommendedName>
</protein>
<dbReference type="InterPro" id="IPR035892">
    <property type="entry name" value="C2_domain_sf"/>
</dbReference>
<dbReference type="EC" id="3.1.4.11" evidence="1"/>
<dbReference type="InterPro" id="IPR001192">
    <property type="entry name" value="PI-PLC_fam"/>
</dbReference>
<evidence type="ECO:0000313" key="3">
    <source>
        <dbReference type="Proteomes" id="UP000887565"/>
    </source>
</evidence>
<comment type="catalytic activity">
    <reaction evidence="1">
        <text>a 1,2-diacyl-sn-glycero-3-phospho-(1D-myo-inositol-4,5-bisphosphate) + H2O = 1D-myo-inositol 1,4,5-trisphosphate + a 1,2-diacyl-sn-glycerol + H(+)</text>
        <dbReference type="Rhea" id="RHEA:33179"/>
        <dbReference type="ChEBI" id="CHEBI:15377"/>
        <dbReference type="ChEBI" id="CHEBI:15378"/>
        <dbReference type="ChEBI" id="CHEBI:17815"/>
        <dbReference type="ChEBI" id="CHEBI:58456"/>
        <dbReference type="ChEBI" id="CHEBI:203600"/>
        <dbReference type="EC" id="3.1.4.11"/>
    </reaction>
</comment>
<dbReference type="PROSITE" id="PS50007">
    <property type="entry name" value="PIPLC_X_DOMAIN"/>
    <property type="match status" value="1"/>
</dbReference>
<dbReference type="PANTHER" id="PTHR10336">
    <property type="entry name" value="PHOSPHOINOSITIDE-SPECIFIC PHOSPHOLIPASE C FAMILY PROTEIN"/>
    <property type="match status" value="1"/>
</dbReference>
<evidence type="ECO:0000259" key="2">
    <source>
        <dbReference type="PROSITE" id="PS50008"/>
    </source>
</evidence>
<dbReference type="AlphaFoldDB" id="A0A915IYZ9"/>
<dbReference type="GO" id="GO:0016042">
    <property type="term" value="P:lipid catabolic process"/>
    <property type="evidence" value="ECO:0007669"/>
    <property type="project" value="UniProtKB-KW"/>
</dbReference>
<keyword evidence="1" id="KW-0442">Lipid degradation</keyword>
<dbReference type="SUPFAM" id="SSF49562">
    <property type="entry name" value="C2 domain (Calcium/lipid-binding domain, CaLB)"/>
    <property type="match status" value="1"/>
</dbReference>
<dbReference type="Gene3D" id="2.60.40.150">
    <property type="entry name" value="C2 domain"/>
    <property type="match status" value="1"/>
</dbReference>
<sequence length="334" mass="38273">MLEMDIWDNSPEPVITHGHTLVNPIRLRDVTKTIDQYAFVTSNYPVILSLEVHCSLKNQRKIAEILREILGEKLYTVKNDDQSSFLPSPEELKRKILLKGFKIPAWVKESVWTPNEKEFLCAQSDPDHASHKIVQDKKADKSEKQISIARELSDLIALPIYAIRDIKQALIDHPYNAVANFSENKLPDVTHPTYESYLTYARQRLIRIYPFGLRTDSSNLNPLRFWQAGVQTVSLNVQHADLSNDLNDALFKLNGNCGYILKPAVLREGSFLHKKVQNWSKRTILRIQIISAQYLPRPKADNDIIDPYVLLQVHGLDCDSTGCRTNYIKNNGKK</sequence>
<dbReference type="SMART" id="SM00149">
    <property type="entry name" value="PLCYc"/>
    <property type="match status" value="1"/>
</dbReference>
<keyword evidence="1" id="KW-0443">Lipid metabolism</keyword>
<dbReference type="InterPro" id="IPR001711">
    <property type="entry name" value="PLipase_C_Pinositol-sp_Y"/>
</dbReference>
<dbReference type="SUPFAM" id="SSF51695">
    <property type="entry name" value="PLC-like phosphodiesterases"/>
    <property type="match status" value="1"/>
</dbReference>
<dbReference type="PRINTS" id="PR00390">
    <property type="entry name" value="PHPHLIPASEC"/>
</dbReference>
<dbReference type="PANTHER" id="PTHR10336:SF209">
    <property type="entry name" value="PHOSPHOINOSITIDE PHOSPHOLIPASE C"/>
    <property type="match status" value="1"/>
</dbReference>
<proteinExistence type="predicted"/>
<keyword evidence="1" id="KW-0378">Hydrolase</keyword>
<reference evidence="4" key="1">
    <citation type="submission" date="2022-11" db="UniProtKB">
        <authorList>
            <consortium name="WormBaseParasite"/>
        </authorList>
    </citation>
    <scope>IDENTIFICATION</scope>
</reference>